<keyword evidence="1" id="KW-0812">Transmembrane</keyword>
<dbReference type="OrthoDB" id="5859932at2759"/>
<keyword evidence="1" id="KW-1133">Transmembrane helix</keyword>
<evidence type="ECO:0000256" key="1">
    <source>
        <dbReference type="SAM" id="Phobius"/>
    </source>
</evidence>
<dbReference type="AlphaFoldDB" id="A0A3P6Q797"/>
<dbReference type="EMBL" id="UYRR01013207">
    <property type="protein sequence ID" value="VDK26696.1"/>
    <property type="molecule type" value="Genomic_DNA"/>
</dbReference>
<accession>A0A3P6Q797</accession>
<keyword evidence="1" id="KW-0472">Membrane</keyword>
<dbReference type="Proteomes" id="UP000267096">
    <property type="component" value="Unassembled WGS sequence"/>
</dbReference>
<reference evidence="3 4" key="1">
    <citation type="submission" date="2018-11" db="EMBL/GenBank/DDBJ databases">
        <authorList>
            <consortium name="Pathogen Informatics"/>
        </authorList>
    </citation>
    <scope>NUCLEOTIDE SEQUENCE [LARGE SCALE GENOMIC DNA]</scope>
</reference>
<feature type="transmembrane region" description="Helical" evidence="1">
    <location>
        <begin position="21"/>
        <end position="48"/>
    </location>
</feature>
<protein>
    <submittedName>
        <fullName evidence="3">Uncharacterized protein</fullName>
    </submittedName>
</protein>
<dbReference type="EMBL" id="UYRR01013302">
    <property type="protein sequence ID" value="VDK26738.1"/>
    <property type="molecule type" value="Genomic_DNA"/>
</dbReference>
<evidence type="ECO:0000313" key="3">
    <source>
        <dbReference type="EMBL" id="VDK26738.1"/>
    </source>
</evidence>
<sequence length="68" mass="6999">MVVHKTIIGFSLGLRLVQSKMRVFTVIVCCGIFSAQVLIGGFSGLAVLDLVSAGSQYNAALVSGGAQV</sequence>
<name>A0A3P6Q797_ANISI</name>
<evidence type="ECO:0000313" key="4">
    <source>
        <dbReference type="Proteomes" id="UP000267096"/>
    </source>
</evidence>
<evidence type="ECO:0000313" key="2">
    <source>
        <dbReference type="EMBL" id="VDK26696.1"/>
    </source>
</evidence>
<gene>
    <name evidence="2" type="ORF">ASIM_LOCUS6215</name>
    <name evidence="3" type="ORF">ASIM_LOCUS6244</name>
</gene>
<keyword evidence="4" id="KW-1185">Reference proteome</keyword>
<organism evidence="3 4">
    <name type="scientific">Anisakis simplex</name>
    <name type="common">Herring worm</name>
    <dbReference type="NCBI Taxonomy" id="6269"/>
    <lineage>
        <taxon>Eukaryota</taxon>
        <taxon>Metazoa</taxon>
        <taxon>Ecdysozoa</taxon>
        <taxon>Nematoda</taxon>
        <taxon>Chromadorea</taxon>
        <taxon>Rhabditida</taxon>
        <taxon>Spirurina</taxon>
        <taxon>Ascaridomorpha</taxon>
        <taxon>Ascaridoidea</taxon>
        <taxon>Anisakidae</taxon>
        <taxon>Anisakis</taxon>
        <taxon>Anisakis simplex complex</taxon>
    </lineage>
</organism>
<proteinExistence type="predicted"/>